<dbReference type="PANTHER" id="PTHR15298:SF1">
    <property type="entry name" value="GLYCINE N-ACYLTRANSFERASE-LIKE PROTEIN"/>
    <property type="match status" value="1"/>
</dbReference>
<organism evidence="5 6">
    <name type="scientific">Alligator mississippiensis</name>
    <name type="common">American alligator</name>
    <dbReference type="NCBI Taxonomy" id="8496"/>
    <lineage>
        <taxon>Eukaryota</taxon>
        <taxon>Metazoa</taxon>
        <taxon>Chordata</taxon>
        <taxon>Craniata</taxon>
        <taxon>Vertebrata</taxon>
        <taxon>Euteleostomi</taxon>
        <taxon>Archelosauria</taxon>
        <taxon>Archosauria</taxon>
        <taxon>Crocodylia</taxon>
        <taxon>Alligatoridae</taxon>
        <taxon>Alligatorinae</taxon>
        <taxon>Alligator</taxon>
    </lineage>
</organism>
<evidence type="ECO:0000256" key="1">
    <source>
        <dbReference type="ARBA" id="ARBA00022679"/>
    </source>
</evidence>
<dbReference type="PROSITE" id="PS51186">
    <property type="entry name" value="GNAT"/>
    <property type="match status" value="1"/>
</dbReference>
<dbReference type="SUPFAM" id="SSF55729">
    <property type="entry name" value="Acyl-CoA N-acyltransferases (Nat)"/>
    <property type="match status" value="1"/>
</dbReference>
<dbReference type="EMBL" id="AKHW03005047">
    <property type="protein sequence ID" value="KYO28090.1"/>
    <property type="molecule type" value="Genomic_DNA"/>
</dbReference>
<dbReference type="GO" id="GO:0047961">
    <property type="term" value="F:glycine N-acyltransferase activity"/>
    <property type="evidence" value="ECO:0007669"/>
    <property type="project" value="InterPro"/>
</dbReference>
<gene>
    <name evidence="5" type="primary">GLYATL3</name>
    <name evidence="5" type="ORF">Y1Q_0005088</name>
</gene>
<dbReference type="PANTHER" id="PTHR15298">
    <property type="entry name" value="L-COA N-ACYLTRANSFERASE-RELATED"/>
    <property type="match status" value="1"/>
</dbReference>
<evidence type="ECO:0000259" key="4">
    <source>
        <dbReference type="PROSITE" id="PS51186"/>
    </source>
</evidence>
<keyword evidence="6" id="KW-1185">Reference proteome</keyword>
<accession>A0A151MU76</accession>
<keyword evidence="2 3" id="KW-0012">Acyltransferase</keyword>
<dbReference type="InterPro" id="IPR010313">
    <property type="entry name" value="Glycine_N-acyltransferase"/>
</dbReference>
<dbReference type="STRING" id="8496.A0A151MU76"/>
<name>A0A151MU76_ALLMI</name>
<dbReference type="EC" id="2.3.1.-" evidence="3"/>
<dbReference type="InterPro" id="IPR000182">
    <property type="entry name" value="GNAT_dom"/>
</dbReference>
<dbReference type="GO" id="GO:0005739">
    <property type="term" value="C:mitochondrion"/>
    <property type="evidence" value="ECO:0007669"/>
    <property type="project" value="InterPro"/>
</dbReference>
<dbReference type="eggNOG" id="ENOG502QVT5">
    <property type="taxonomic scope" value="Eukaryota"/>
</dbReference>
<evidence type="ECO:0000313" key="6">
    <source>
        <dbReference type="Proteomes" id="UP000050525"/>
    </source>
</evidence>
<dbReference type="Pfam" id="PF06021">
    <property type="entry name" value="Gly_acyl_tr_N"/>
    <property type="match status" value="1"/>
</dbReference>
<comment type="similarity">
    <text evidence="3">Belongs to the glycine N-acyltransferase family.</text>
</comment>
<reference evidence="5 6" key="1">
    <citation type="journal article" date="2012" name="Genome Biol.">
        <title>Sequencing three crocodilian genomes to illuminate the evolution of archosaurs and amniotes.</title>
        <authorList>
            <person name="St John J.A."/>
            <person name="Braun E.L."/>
            <person name="Isberg S.R."/>
            <person name="Miles L.G."/>
            <person name="Chong A.Y."/>
            <person name="Gongora J."/>
            <person name="Dalzell P."/>
            <person name="Moran C."/>
            <person name="Bed'hom B."/>
            <person name="Abzhanov A."/>
            <person name="Burgess S.C."/>
            <person name="Cooksey A.M."/>
            <person name="Castoe T.A."/>
            <person name="Crawford N.G."/>
            <person name="Densmore L.D."/>
            <person name="Drew J.C."/>
            <person name="Edwards S.V."/>
            <person name="Faircloth B.C."/>
            <person name="Fujita M.K."/>
            <person name="Greenwold M.J."/>
            <person name="Hoffmann F.G."/>
            <person name="Howard J.M."/>
            <person name="Iguchi T."/>
            <person name="Janes D.E."/>
            <person name="Khan S.Y."/>
            <person name="Kohno S."/>
            <person name="de Koning A.J."/>
            <person name="Lance S.L."/>
            <person name="McCarthy F.M."/>
            <person name="McCormack J.E."/>
            <person name="Merchant M.E."/>
            <person name="Peterson D.G."/>
            <person name="Pollock D.D."/>
            <person name="Pourmand N."/>
            <person name="Raney B.J."/>
            <person name="Roessler K.A."/>
            <person name="Sanford J.R."/>
            <person name="Sawyer R.H."/>
            <person name="Schmidt C.J."/>
            <person name="Triplett E.W."/>
            <person name="Tuberville T.D."/>
            <person name="Venegas-Anaya M."/>
            <person name="Howard J.T."/>
            <person name="Jarvis E.D."/>
            <person name="Guillette L.J.Jr."/>
            <person name="Glenn T.C."/>
            <person name="Green R.E."/>
            <person name="Ray D.A."/>
        </authorList>
    </citation>
    <scope>NUCLEOTIDE SEQUENCE [LARGE SCALE GENOMIC DNA]</scope>
    <source>
        <strain evidence="5">KSC_2009_1</strain>
    </source>
</reference>
<proteinExistence type="inferred from homology"/>
<evidence type="ECO:0000313" key="5">
    <source>
        <dbReference type="EMBL" id="KYO28090.1"/>
    </source>
</evidence>
<dbReference type="Gene3D" id="3.40.630.30">
    <property type="match status" value="1"/>
</dbReference>
<dbReference type="InterPro" id="IPR013652">
    <property type="entry name" value="Glycine_N-acyltransferase_C"/>
</dbReference>
<feature type="domain" description="N-acetyltransferase" evidence="4">
    <location>
        <begin position="179"/>
        <end position="314"/>
    </location>
</feature>
<keyword evidence="1 3" id="KW-0808">Transferase</keyword>
<dbReference type="Pfam" id="PF08444">
    <property type="entry name" value="Gly_acyl_tr_C"/>
    <property type="match status" value="1"/>
</dbReference>
<evidence type="ECO:0000256" key="2">
    <source>
        <dbReference type="ARBA" id="ARBA00023315"/>
    </source>
</evidence>
<sequence length="319" mass="35478">MDNPCRRDSERAGACIIPSGGCQGSIRPAMLILSCSSKLQLLEGVLRQSLPETLPVLGAVMNISRGNPAGHEVLVDSWPNFKAVLTRPRKEVVTDDSDFYANMYSAFYRDLGAYRALLSSPGAINWAQTFRIHGLQDSVCEASRDIAKAKGFQVYPSTYLVYLLPSSSTVPDVRLDPAMRLSNLDVSHVNLLNETWPYGGNEQSRRYIAMLIRGFPSTCFLDATGCPISWTITDPFGALTHGYTLPEHRGRGYVSALSFILAQQIRTQGYPVYGSVALDNHRMQRLLQFHGFQCRTKLCRIIFHSPVPGKFPAWVLPDF</sequence>
<dbReference type="Proteomes" id="UP000050525">
    <property type="component" value="Unassembled WGS sequence"/>
</dbReference>
<protein>
    <recommendedName>
        <fullName evidence="3">Glycine N-acyltransferase-like protein</fullName>
        <ecNumber evidence="3">2.3.1.-</ecNumber>
    </recommendedName>
</protein>
<comment type="caution">
    <text evidence="5">The sequence shown here is derived from an EMBL/GenBank/DDBJ whole genome shotgun (WGS) entry which is preliminary data.</text>
</comment>
<dbReference type="InterPro" id="IPR016181">
    <property type="entry name" value="Acyl_CoA_acyltransferase"/>
</dbReference>
<dbReference type="InterPro" id="IPR015938">
    <property type="entry name" value="Glycine_N-acyltransferase_N"/>
</dbReference>
<evidence type="ECO:0000256" key="3">
    <source>
        <dbReference type="RuleBase" id="RU368002"/>
    </source>
</evidence>
<dbReference type="AlphaFoldDB" id="A0A151MU76"/>